<evidence type="ECO:0000256" key="1">
    <source>
        <dbReference type="SAM" id="MobiDB-lite"/>
    </source>
</evidence>
<keyword evidence="2" id="KW-0472">Membrane</keyword>
<proteinExistence type="predicted"/>
<feature type="transmembrane region" description="Helical" evidence="2">
    <location>
        <begin position="24"/>
        <end position="46"/>
    </location>
</feature>
<accession>A0ABU8MGC2</accession>
<evidence type="ECO:0000256" key="2">
    <source>
        <dbReference type="SAM" id="Phobius"/>
    </source>
</evidence>
<organism evidence="3 4">
    <name type="scientific">Actinomycetospora aurantiaca</name>
    <dbReference type="NCBI Taxonomy" id="3129233"/>
    <lineage>
        <taxon>Bacteria</taxon>
        <taxon>Bacillati</taxon>
        <taxon>Actinomycetota</taxon>
        <taxon>Actinomycetes</taxon>
        <taxon>Pseudonocardiales</taxon>
        <taxon>Pseudonocardiaceae</taxon>
        <taxon>Actinomycetospora</taxon>
    </lineage>
</organism>
<reference evidence="3 4" key="1">
    <citation type="submission" date="2024-03" db="EMBL/GenBank/DDBJ databases">
        <title>Actinomycetospora sp. OC33-EN08, a novel actinomycete isolated from wild orchid (Aerides multiflora).</title>
        <authorList>
            <person name="Suriyachadkun C."/>
        </authorList>
    </citation>
    <scope>NUCLEOTIDE SEQUENCE [LARGE SCALE GENOMIC DNA]</scope>
    <source>
        <strain evidence="3 4">OC33-EN08</strain>
    </source>
</reference>
<evidence type="ECO:0000313" key="3">
    <source>
        <dbReference type="EMBL" id="MEJ2866261.1"/>
    </source>
</evidence>
<sequence>MGTAHRHHAPPGGGGERSRRPHRAATAVLGTAVVVGVGWLAAPWVAMARRGTLDQQCVRSVRFLRAECGPPVIPLPRRPVEEVRAL</sequence>
<dbReference type="RefSeq" id="WP_337692886.1">
    <property type="nucleotide sequence ID" value="NZ_JBBEGN010000001.1"/>
</dbReference>
<protein>
    <submittedName>
        <fullName evidence="3">Uncharacterized protein</fullName>
    </submittedName>
</protein>
<comment type="caution">
    <text evidence="3">The sequence shown here is derived from an EMBL/GenBank/DDBJ whole genome shotgun (WGS) entry which is preliminary data.</text>
</comment>
<keyword evidence="4" id="KW-1185">Reference proteome</keyword>
<keyword evidence="2" id="KW-1133">Transmembrane helix</keyword>
<gene>
    <name evidence="3" type="ORF">WCD74_00700</name>
</gene>
<name>A0ABU8MGC2_9PSEU</name>
<evidence type="ECO:0000313" key="4">
    <source>
        <dbReference type="Proteomes" id="UP001385809"/>
    </source>
</evidence>
<dbReference type="Proteomes" id="UP001385809">
    <property type="component" value="Unassembled WGS sequence"/>
</dbReference>
<keyword evidence="2" id="KW-0812">Transmembrane</keyword>
<feature type="region of interest" description="Disordered" evidence="1">
    <location>
        <begin position="1"/>
        <end position="22"/>
    </location>
</feature>
<dbReference type="EMBL" id="JBBEGN010000001">
    <property type="protein sequence ID" value="MEJ2866261.1"/>
    <property type="molecule type" value="Genomic_DNA"/>
</dbReference>